<evidence type="ECO:0000313" key="1">
    <source>
        <dbReference type="EMBL" id="WBP88699.1"/>
    </source>
</evidence>
<accession>A0ABY7Q7Q1</accession>
<sequence>MDRSWSALAAHSGRTVRRALVADADHWAFTDFAAMLPQLQAAGLITAERRNALIGGVAPTVSVPEVRRAVRRFFGRHLAG</sequence>
<reference evidence="2" key="1">
    <citation type="submission" date="2022-12" db="EMBL/GenBank/DDBJ databases">
        <authorList>
            <person name="Mo P."/>
        </authorList>
    </citation>
    <scope>NUCLEOTIDE SEQUENCE [LARGE SCALE GENOMIC DNA]</scope>
    <source>
        <strain evidence="2">HUAS 3-15</strain>
    </source>
</reference>
<evidence type="ECO:0000313" key="2">
    <source>
        <dbReference type="Proteomes" id="UP001212821"/>
    </source>
</evidence>
<gene>
    <name evidence="1" type="ORF">O1G21_24580</name>
</gene>
<dbReference type="RefSeq" id="WP_270146752.1">
    <property type="nucleotide sequence ID" value="NZ_CP115450.1"/>
</dbReference>
<name>A0ABY7Q7Q1_9ACTN</name>
<keyword evidence="2" id="KW-1185">Reference proteome</keyword>
<protein>
    <submittedName>
        <fullName evidence="1">Uncharacterized protein</fullName>
    </submittedName>
</protein>
<proteinExistence type="predicted"/>
<dbReference type="EMBL" id="CP115450">
    <property type="protein sequence ID" value="WBP88699.1"/>
    <property type="molecule type" value="Genomic_DNA"/>
</dbReference>
<dbReference type="Proteomes" id="UP001212821">
    <property type="component" value="Chromosome"/>
</dbReference>
<organism evidence="1 2">
    <name type="scientific">Kitasatospora cathayae</name>
    <dbReference type="NCBI Taxonomy" id="3004092"/>
    <lineage>
        <taxon>Bacteria</taxon>
        <taxon>Bacillati</taxon>
        <taxon>Actinomycetota</taxon>
        <taxon>Actinomycetes</taxon>
        <taxon>Kitasatosporales</taxon>
        <taxon>Streptomycetaceae</taxon>
        <taxon>Kitasatospora</taxon>
    </lineage>
</organism>